<keyword evidence="3" id="KW-1185">Reference proteome</keyword>
<dbReference type="AlphaFoldDB" id="A0AAV1SNS7"/>
<organism evidence="2 3">
    <name type="scientific">Dovyalis caffra</name>
    <dbReference type="NCBI Taxonomy" id="77055"/>
    <lineage>
        <taxon>Eukaryota</taxon>
        <taxon>Viridiplantae</taxon>
        <taxon>Streptophyta</taxon>
        <taxon>Embryophyta</taxon>
        <taxon>Tracheophyta</taxon>
        <taxon>Spermatophyta</taxon>
        <taxon>Magnoliopsida</taxon>
        <taxon>eudicotyledons</taxon>
        <taxon>Gunneridae</taxon>
        <taxon>Pentapetalae</taxon>
        <taxon>rosids</taxon>
        <taxon>fabids</taxon>
        <taxon>Malpighiales</taxon>
        <taxon>Salicaceae</taxon>
        <taxon>Flacourtieae</taxon>
        <taxon>Dovyalis</taxon>
    </lineage>
</organism>
<dbReference type="EMBL" id="CAWUPB010001194">
    <property type="protein sequence ID" value="CAK7353170.1"/>
    <property type="molecule type" value="Genomic_DNA"/>
</dbReference>
<sequence>MTPPFNFTTCSSPAATSLLVDRRTTSKHGHVGMGTTRTERVSSSFGHHLLRRIGSQELNKARQAQVNGGSEEKGEGKWDGLSVGRQGNGGVHRAARK</sequence>
<protein>
    <submittedName>
        <fullName evidence="2">Uncharacterized protein</fullName>
    </submittedName>
</protein>
<evidence type="ECO:0000313" key="2">
    <source>
        <dbReference type="EMBL" id="CAK7353170.1"/>
    </source>
</evidence>
<name>A0AAV1SNS7_9ROSI</name>
<accession>A0AAV1SNS7</accession>
<feature type="compositionally biased region" description="Polar residues" evidence="1">
    <location>
        <begin position="56"/>
        <end position="68"/>
    </location>
</feature>
<comment type="caution">
    <text evidence="2">The sequence shown here is derived from an EMBL/GenBank/DDBJ whole genome shotgun (WGS) entry which is preliminary data.</text>
</comment>
<evidence type="ECO:0000256" key="1">
    <source>
        <dbReference type="SAM" id="MobiDB-lite"/>
    </source>
</evidence>
<proteinExistence type="predicted"/>
<evidence type="ECO:0000313" key="3">
    <source>
        <dbReference type="Proteomes" id="UP001314170"/>
    </source>
</evidence>
<reference evidence="2 3" key="1">
    <citation type="submission" date="2024-01" db="EMBL/GenBank/DDBJ databases">
        <authorList>
            <person name="Waweru B."/>
        </authorList>
    </citation>
    <scope>NUCLEOTIDE SEQUENCE [LARGE SCALE GENOMIC DNA]</scope>
</reference>
<dbReference type="Proteomes" id="UP001314170">
    <property type="component" value="Unassembled WGS sequence"/>
</dbReference>
<gene>
    <name evidence="2" type="ORF">DCAF_LOCUS24592</name>
</gene>
<feature type="region of interest" description="Disordered" evidence="1">
    <location>
        <begin position="25"/>
        <end position="97"/>
    </location>
</feature>